<dbReference type="GO" id="GO:0005524">
    <property type="term" value="F:ATP binding"/>
    <property type="evidence" value="ECO:0007669"/>
    <property type="project" value="UniProtKB-KW"/>
</dbReference>
<dbReference type="AlphaFoldDB" id="A0A939KL52"/>
<dbReference type="PANTHER" id="PTHR43423">
    <property type="entry name" value="ABC TRANSPORTER I FAMILY MEMBER 17"/>
    <property type="match status" value="1"/>
</dbReference>
<evidence type="ECO:0000313" key="2">
    <source>
        <dbReference type="EMBL" id="MBO1265320.1"/>
    </source>
</evidence>
<dbReference type="GO" id="GO:0016887">
    <property type="term" value="F:ATP hydrolysis activity"/>
    <property type="evidence" value="ECO:0007669"/>
    <property type="project" value="InterPro"/>
</dbReference>
<accession>A0A939KL52</accession>
<feature type="domain" description="ABC transporter" evidence="1">
    <location>
        <begin position="57"/>
        <end position="283"/>
    </location>
</feature>
<dbReference type="InterPro" id="IPR003439">
    <property type="entry name" value="ABC_transporter-like_ATP-bd"/>
</dbReference>
<dbReference type="Gene3D" id="3.40.50.300">
    <property type="entry name" value="P-loop containing nucleotide triphosphate hydrolases"/>
    <property type="match status" value="1"/>
</dbReference>
<name>A0A939KL52_9CLOT</name>
<gene>
    <name evidence="2" type="ORF">J3A84_09790</name>
</gene>
<reference evidence="2" key="1">
    <citation type="submission" date="2021-03" db="EMBL/GenBank/DDBJ databases">
        <title>Proteiniclasticum marinus sp. nov., isolated from tidal flat sediment.</title>
        <authorList>
            <person name="Namirimu T."/>
            <person name="Yang J.-A."/>
            <person name="Yang S.-H."/>
            <person name="Kim Y.-J."/>
            <person name="Kwon K.K."/>
        </authorList>
    </citation>
    <scope>NUCLEOTIDE SEQUENCE</scope>
    <source>
        <strain evidence="2">SCR006</strain>
    </source>
</reference>
<dbReference type="EMBL" id="JAFNJU010000007">
    <property type="protein sequence ID" value="MBO1265320.1"/>
    <property type="molecule type" value="Genomic_DNA"/>
</dbReference>
<keyword evidence="2" id="KW-0547">Nucleotide-binding</keyword>
<evidence type="ECO:0000259" key="1">
    <source>
        <dbReference type="PROSITE" id="PS50893"/>
    </source>
</evidence>
<dbReference type="RefSeq" id="WP_207599844.1">
    <property type="nucleotide sequence ID" value="NZ_JAFNJU010000007.1"/>
</dbReference>
<proteinExistence type="predicted"/>
<protein>
    <submittedName>
        <fullName evidence="2">ATP-binding cassette domain-containing protein</fullName>
    </submittedName>
</protein>
<dbReference type="Proteomes" id="UP000664218">
    <property type="component" value="Unassembled WGS sequence"/>
</dbReference>
<dbReference type="PANTHER" id="PTHR43423:SF1">
    <property type="entry name" value="ABC TRANSPORTER I FAMILY MEMBER 17"/>
    <property type="match status" value="1"/>
</dbReference>
<dbReference type="Pfam" id="PF00005">
    <property type="entry name" value="ABC_tran"/>
    <property type="match status" value="1"/>
</dbReference>
<evidence type="ECO:0000313" key="3">
    <source>
        <dbReference type="Proteomes" id="UP000664218"/>
    </source>
</evidence>
<organism evidence="2 3">
    <name type="scientific">Proteiniclasticum aestuarii</name>
    <dbReference type="NCBI Taxonomy" id="2817862"/>
    <lineage>
        <taxon>Bacteria</taxon>
        <taxon>Bacillati</taxon>
        <taxon>Bacillota</taxon>
        <taxon>Clostridia</taxon>
        <taxon>Eubacteriales</taxon>
        <taxon>Clostridiaceae</taxon>
        <taxon>Proteiniclasticum</taxon>
    </lineage>
</organism>
<keyword evidence="3" id="KW-1185">Reference proteome</keyword>
<dbReference type="PROSITE" id="PS50893">
    <property type="entry name" value="ABC_TRANSPORTER_2"/>
    <property type="match status" value="1"/>
</dbReference>
<dbReference type="SUPFAM" id="SSF52540">
    <property type="entry name" value="P-loop containing nucleoside triphosphate hydrolases"/>
    <property type="match status" value="1"/>
</dbReference>
<sequence>MSMLHVKEKFINVVTSIRNPALLEERYLEQSLSYPMALVRRNFIYEEAAATRGQNEISITDVSLRIGQEKMLDCVSMDFLPKKKYLILGNEDSGVDVLLGILTKRIQSYEGTVSVKEKNLKRISRNRLSGELSLISEDIPVLEGDYYRNVVLSKNCDPETVRENLGRVGLLTKEEGDYRMERNEFTAEERKRISVARALMNHSSILILDGTAGSEKNESDYELEELILNMREMTVLSISHKLTKSLMEKYDRIFIMEKGSIVEEGSFSELLLNNDHFYKSYVSSET</sequence>
<keyword evidence="2" id="KW-0067">ATP-binding</keyword>
<comment type="caution">
    <text evidence="2">The sequence shown here is derived from an EMBL/GenBank/DDBJ whole genome shotgun (WGS) entry which is preliminary data.</text>
</comment>
<dbReference type="InterPro" id="IPR027417">
    <property type="entry name" value="P-loop_NTPase"/>
</dbReference>